<dbReference type="InterPro" id="IPR029056">
    <property type="entry name" value="Ribokinase-like"/>
</dbReference>
<evidence type="ECO:0000313" key="23">
    <source>
        <dbReference type="Proteomes" id="UP000184148"/>
    </source>
</evidence>
<dbReference type="SUPFAM" id="SSF53613">
    <property type="entry name" value="Ribokinase-like"/>
    <property type="match status" value="1"/>
</dbReference>
<dbReference type="HAMAP" id="MF_01966">
    <property type="entry name" value="NADHX_epimerase"/>
    <property type="match status" value="1"/>
</dbReference>
<evidence type="ECO:0000256" key="1">
    <source>
        <dbReference type="ARBA" id="ARBA00000013"/>
    </source>
</evidence>
<dbReference type="OrthoDB" id="9806925at2"/>
<keyword evidence="13" id="KW-0511">Multifunctional enzyme</keyword>
<dbReference type="RefSeq" id="WP_073239313.1">
    <property type="nucleotide sequence ID" value="NZ_FQUY01000014.1"/>
</dbReference>
<dbReference type="PIRSF" id="PIRSF017184">
    <property type="entry name" value="Nnr"/>
    <property type="match status" value="1"/>
</dbReference>
<evidence type="ECO:0000256" key="19">
    <source>
        <dbReference type="PIRNR" id="PIRNR017184"/>
    </source>
</evidence>
<comment type="similarity">
    <text evidence="17">Belongs to the NnrD/CARKD family.</text>
</comment>
<dbReference type="PROSITE" id="PS51385">
    <property type="entry name" value="YJEF_N"/>
    <property type="match status" value="1"/>
</dbReference>
<feature type="binding site" evidence="18">
    <location>
        <begin position="59"/>
        <end position="63"/>
    </location>
    <ligand>
        <name>(6S)-NADPHX</name>
        <dbReference type="ChEBI" id="CHEBI:64076"/>
    </ligand>
</feature>
<gene>
    <name evidence="18" type="primary">nnrE</name>
    <name evidence="17" type="synonym">nnrD</name>
    <name evidence="22" type="ORF">SAMN02745133_02073</name>
</gene>
<feature type="binding site" evidence="17">
    <location>
        <position position="454"/>
    </location>
    <ligand>
        <name>AMP</name>
        <dbReference type="ChEBI" id="CHEBI:456215"/>
    </ligand>
</feature>
<dbReference type="EC" id="5.1.99.6" evidence="19"/>
<sequence>MRIATAAEMKQIDRRAMEQYGIPGVVLMENAGLRVVEVIQDILKEIKGKVFTILVGKGNNGGDGLVVARHLHNRGGQVKVLLLADPEEFQGDARVNLNIWQKMEQPVYQVNQVNGINIVKVALLNTDLIVDALYGTGFRGSVNEKTGRVIELINASPLPVVAVDIPSGLEADTGRANGPCIRADHTVTFGLPKIGLVVEPGAGYAGKLHVVDISLPRTLTESKEIPRQLLTGEMIASWFKPRQSDAHKGSYGRVLVLAGSRGMTGAARMAAKAALRAGAGLVTLALPESSQPEAAAAIDEAMTRGLPETTEGTLAAAALEPVLAACRSADVLVTGPGIGTHPETVELIRALLPRLTIPVVIDADALNALAGATDLLAKLTVPAILTPHPGEMGRLLDLTVAEVQENRLDLARAAAQRWNLVTVLKGARTVIGTPDGSLYINPTGNPGMATAGSGDVLAGLIAGLLAQGFSPERAAAAGVYLHGAAGDLAAGRLGQLSTMAGDILEFLPEAMQSALNKTNLP</sequence>
<proteinExistence type="inferred from homology"/>
<feature type="binding site" evidence="18">
    <location>
        <position position="60"/>
    </location>
    <ligand>
        <name>K(+)</name>
        <dbReference type="ChEBI" id="CHEBI:29103"/>
    </ligand>
</feature>
<dbReference type="NCBIfam" id="TIGR00197">
    <property type="entry name" value="yjeF_nterm"/>
    <property type="match status" value="1"/>
</dbReference>
<name>A0A1M4ZR34_9FIRM</name>
<comment type="function">
    <text evidence="17">Catalyzes the dehydration of the S-form of NAD(P)HX at the expense of ADP, which is converted to AMP. Together with NAD(P)HX epimerase, which catalyzes the epimerization of the S- and R-forms, the enzyme allows the repair of both epimers of NAD(P)HX, a damaged form of NAD(P)H that is a result of enzymatic or heat-dependent hydration.</text>
</comment>
<dbReference type="GO" id="GO:0052856">
    <property type="term" value="F:NAD(P)HX epimerase activity"/>
    <property type="evidence" value="ECO:0007669"/>
    <property type="project" value="UniProtKB-UniRule"/>
</dbReference>
<dbReference type="CDD" id="cd01171">
    <property type="entry name" value="YXKO-related"/>
    <property type="match status" value="1"/>
</dbReference>
<keyword evidence="6 17" id="KW-0547">Nucleotide-binding</keyword>
<dbReference type="STRING" id="1121429.SAMN02745133_02073"/>
<dbReference type="Pfam" id="PF03853">
    <property type="entry name" value="YjeF_N"/>
    <property type="match status" value="1"/>
</dbReference>
<reference evidence="23" key="1">
    <citation type="submission" date="2016-11" db="EMBL/GenBank/DDBJ databases">
        <authorList>
            <person name="Varghese N."/>
            <person name="Submissions S."/>
        </authorList>
    </citation>
    <scope>NUCLEOTIDE SEQUENCE [LARGE SCALE GENOMIC DNA]</scope>
    <source>
        <strain evidence="23">DSM 12395</strain>
    </source>
</reference>
<comment type="cofactor">
    <cofactor evidence="18 19">
        <name>K(+)</name>
        <dbReference type="ChEBI" id="CHEBI:29103"/>
    </cofactor>
    <text evidence="18 19">Binds 1 potassium ion per subunit.</text>
</comment>
<comment type="catalytic activity">
    <reaction evidence="2 18 19">
        <text>(6R)-NADPHX = (6S)-NADPHX</text>
        <dbReference type="Rhea" id="RHEA:32227"/>
        <dbReference type="ChEBI" id="CHEBI:64076"/>
        <dbReference type="ChEBI" id="CHEBI:64077"/>
        <dbReference type="EC" id="5.1.99.6"/>
    </reaction>
</comment>
<comment type="catalytic activity">
    <reaction evidence="1 18 19">
        <text>(6R)-NADHX = (6S)-NADHX</text>
        <dbReference type="Rhea" id="RHEA:32215"/>
        <dbReference type="ChEBI" id="CHEBI:64074"/>
        <dbReference type="ChEBI" id="CHEBI:64075"/>
        <dbReference type="EC" id="5.1.99.6"/>
    </reaction>
</comment>
<comment type="function">
    <text evidence="18">Catalyzes the epimerization of the S- and R-forms of NAD(P)HX, a damaged form of NAD(P)H that is a result of enzymatic or heat-dependent hydration. This is a prerequisite for the S-specific NAD(P)H-hydrate dehydratase to allow the repair of both epimers of NAD(P)HX.</text>
</comment>
<dbReference type="GO" id="GO:0005524">
    <property type="term" value="F:ATP binding"/>
    <property type="evidence" value="ECO:0007669"/>
    <property type="project" value="UniProtKB-UniRule"/>
</dbReference>
<dbReference type="GO" id="GO:0046496">
    <property type="term" value="P:nicotinamide nucleotide metabolic process"/>
    <property type="evidence" value="ECO:0007669"/>
    <property type="project" value="UniProtKB-UniRule"/>
</dbReference>
<feature type="binding site" evidence="18">
    <location>
        <begin position="135"/>
        <end position="141"/>
    </location>
    <ligand>
        <name>(6S)-NADPHX</name>
        <dbReference type="ChEBI" id="CHEBI:64076"/>
    </ligand>
</feature>
<dbReference type="EMBL" id="FQUY01000014">
    <property type="protein sequence ID" value="SHF20481.1"/>
    <property type="molecule type" value="Genomic_DNA"/>
</dbReference>
<protein>
    <recommendedName>
        <fullName evidence="19">Bifunctional NAD(P)H-hydrate repair enzyme</fullName>
    </recommendedName>
    <alternativeName>
        <fullName evidence="19">Nicotinamide nucleotide repair protein</fullName>
    </alternativeName>
    <domain>
        <recommendedName>
            <fullName evidence="19">ADP-dependent (S)-NAD(P)H-hydrate dehydratase</fullName>
            <ecNumber evidence="19">4.2.1.136</ecNumber>
        </recommendedName>
        <alternativeName>
            <fullName evidence="19">ADP-dependent NAD(P)HX dehydratase</fullName>
        </alternativeName>
    </domain>
    <domain>
        <recommendedName>
            <fullName evidence="19">NAD(P)H-hydrate epimerase</fullName>
            <ecNumber evidence="19">5.1.99.6</ecNumber>
        </recommendedName>
    </domain>
</protein>
<feature type="domain" description="YjeF N-terminal" evidence="21">
    <location>
        <begin position="9"/>
        <end position="221"/>
    </location>
</feature>
<comment type="similarity">
    <text evidence="18">Belongs to the NnrE/AIBP family.</text>
</comment>
<dbReference type="GO" id="GO:0052855">
    <property type="term" value="F:ADP-dependent NAD(P)H-hydrate dehydratase activity"/>
    <property type="evidence" value="ECO:0007669"/>
    <property type="project" value="UniProtKB-UniRule"/>
</dbReference>
<comment type="catalytic activity">
    <reaction evidence="16 17 19">
        <text>(6S)-NADPHX + ADP = AMP + phosphate + NADPH + H(+)</text>
        <dbReference type="Rhea" id="RHEA:32235"/>
        <dbReference type="ChEBI" id="CHEBI:15378"/>
        <dbReference type="ChEBI" id="CHEBI:43474"/>
        <dbReference type="ChEBI" id="CHEBI:57783"/>
        <dbReference type="ChEBI" id="CHEBI:64076"/>
        <dbReference type="ChEBI" id="CHEBI:456215"/>
        <dbReference type="ChEBI" id="CHEBI:456216"/>
        <dbReference type="EC" id="4.2.1.136"/>
    </reaction>
</comment>
<feature type="binding site" evidence="17">
    <location>
        <position position="388"/>
    </location>
    <ligand>
        <name>(6S)-NADPHX</name>
        <dbReference type="ChEBI" id="CHEBI:64076"/>
    </ligand>
</feature>
<keyword evidence="9 18" id="KW-0630">Potassium</keyword>
<evidence type="ECO:0000256" key="13">
    <source>
        <dbReference type="ARBA" id="ARBA00023268"/>
    </source>
</evidence>
<comment type="catalytic activity">
    <reaction evidence="15 17 19">
        <text>(6S)-NADHX + ADP = AMP + phosphate + NADH + H(+)</text>
        <dbReference type="Rhea" id="RHEA:32223"/>
        <dbReference type="ChEBI" id="CHEBI:15378"/>
        <dbReference type="ChEBI" id="CHEBI:43474"/>
        <dbReference type="ChEBI" id="CHEBI:57945"/>
        <dbReference type="ChEBI" id="CHEBI:64074"/>
        <dbReference type="ChEBI" id="CHEBI:456215"/>
        <dbReference type="ChEBI" id="CHEBI:456216"/>
        <dbReference type="EC" id="4.2.1.136"/>
    </reaction>
</comment>
<comment type="similarity">
    <text evidence="3 19">In the N-terminal section; belongs to the NnrE/AIBP family.</text>
</comment>
<evidence type="ECO:0000256" key="6">
    <source>
        <dbReference type="ARBA" id="ARBA00022741"/>
    </source>
</evidence>
<dbReference type="InterPro" id="IPR036652">
    <property type="entry name" value="YjeF_N_dom_sf"/>
</dbReference>
<evidence type="ECO:0000256" key="5">
    <source>
        <dbReference type="ARBA" id="ARBA00022723"/>
    </source>
</evidence>
<feature type="binding site" evidence="17">
    <location>
        <position position="337"/>
    </location>
    <ligand>
        <name>(6S)-NADPHX</name>
        <dbReference type="ChEBI" id="CHEBI:64076"/>
    </ligand>
</feature>
<keyword evidence="10 17" id="KW-0520">NAD</keyword>
<dbReference type="HAMAP" id="MF_01965">
    <property type="entry name" value="NADHX_dehydratase"/>
    <property type="match status" value="1"/>
</dbReference>
<dbReference type="InterPro" id="IPR000631">
    <property type="entry name" value="CARKD"/>
</dbReference>
<dbReference type="InterPro" id="IPR004443">
    <property type="entry name" value="YjeF_N_dom"/>
</dbReference>
<dbReference type="AlphaFoldDB" id="A0A1M4ZR34"/>
<dbReference type="GO" id="GO:0046872">
    <property type="term" value="F:metal ion binding"/>
    <property type="evidence" value="ECO:0007669"/>
    <property type="project" value="UniProtKB-UniRule"/>
</dbReference>
<dbReference type="InterPro" id="IPR030677">
    <property type="entry name" value="Nnr"/>
</dbReference>
<evidence type="ECO:0000256" key="14">
    <source>
        <dbReference type="ARBA" id="ARBA00025153"/>
    </source>
</evidence>
<dbReference type="Pfam" id="PF01256">
    <property type="entry name" value="Carb_kinase"/>
    <property type="match status" value="1"/>
</dbReference>
<feature type="binding site" evidence="17">
    <location>
        <position position="266"/>
    </location>
    <ligand>
        <name>(6S)-NADPHX</name>
        <dbReference type="ChEBI" id="CHEBI:64076"/>
    </ligand>
</feature>
<comment type="cofactor">
    <cofactor evidence="17">
        <name>Mg(2+)</name>
        <dbReference type="ChEBI" id="CHEBI:18420"/>
    </cofactor>
</comment>
<dbReference type="EC" id="4.2.1.136" evidence="19"/>
<dbReference type="GO" id="GO:0110051">
    <property type="term" value="P:metabolite repair"/>
    <property type="evidence" value="ECO:0007669"/>
    <property type="project" value="TreeGrafter"/>
</dbReference>
<evidence type="ECO:0000256" key="16">
    <source>
        <dbReference type="ARBA" id="ARBA00049209"/>
    </source>
</evidence>
<evidence type="ECO:0000256" key="4">
    <source>
        <dbReference type="ARBA" id="ARBA00009524"/>
    </source>
</evidence>
<feature type="binding site" evidence="18">
    <location>
        <position position="164"/>
    </location>
    <ligand>
        <name>(6S)-NADPHX</name>
        <dbReference type="ChEBI" id="CHEBI:64076"/>
    </ligand>
</feature>
<evidence type="ECO:0000256" key="9">
    <source>
        <dbReference type="ARBA" id="ARBA00022958"/>
    </source>
</evidence>
<feature type="binding site" evidence="18">
    <location>
        <position position="167"/>
    </location>
    <ligand>
        <name>K(+)</name>
        <dbReference type="ChEBI" id="CHEBI:29103"/>
    </ligand>
</feature>
<evidence type="ECO:0000256" key="17">
    <source>
        <dbReference type="HAMAP-Rule" id="MF_01965"/>
    </source>
</evidence>
<dbReference type="Proteomes" id="UP000184148">
    <property type="component" value="Unassembled WGS sequence"/>
</dbReference>
<feature type="binding site" evidence="18">
    <location>
        <position position="131"/>
    </location>
    <ligand>
        <name>K(+)</name>
        <dbReference type="ChEBI" id="CHEBI:29103"/>
    </ligand>
</feature>
<evidence type="ECO:0000313" key="22">
    <source>
        <dbReference type="EMBL" id="SHF20481.1"/>
    </source>
</evidence>
<comment type="caution">
    <text evidence="18">Lacks conserved residue(s) required for the propagation of feature annotation.</text>
</comment>
<evidence type="ECO:0000256" key="11">
    <source>
        <dbReference type="ARBA" id="ARBA00023235"/>
    </source>
</evidence>
<comment type="similarity">
    <text evidence="4 19">In the C-terminal section; belongs to the NnrD/CARKD family.</text>
</comment>
<evidence type="ECO:0000256" key="10">
    <source>
        <dbReference type="ARBA" id="ARBA00023027"/>
    </source>
</evidence>
<evidence type="ECO:0000256" key="2">
    <source>
        <dbReference type="ARBA" id="ARBA00000909"/>
    </source>
</evidence>
<dbReference type="PROSITE" id="PS01050">
    <property type="entry name" value="YJEF_C_2"/>
    <property type="match status" value="1"/>
</dbReference>
<evidence type="ECO:0000256" key="3">
    <source>
        <dbReference type="ARBA" id="ARBA00006001"/>
    </source>
</evidence>
<feature type="binding site" evidence="17">
    <location>
        <position position="455"/>
    </location>
    <ligand>
        <name>(6S)-NADPHX</name>
        <dbReference type="ChEBI" id="CHEBI:64076"/>
    </ligand>
</feature>
<keyword evidence="11 18" id="KW-0413">Isomerase</keyword>
<evidence type="ECO:0000256" key="12">
    <source>
        <dbReference type="ARBA" id="ARBA00023239"/>
    </source>
</evidence>
<dbReference type="Gene3D" id="3.40.1190.20">
    <property type="match status" value="1"/>
</dbReference>
<keyword evidence="5 18" id="KW-0479">Metal-binding</keyword>
<dbReference type="PROSITE" id="PS51383">
    <property type="entry name" value="YJEF_C_3"/>
    <property type="match status" value="1"/>
</dbReference>
<keyword evidence="8 17" id="KW-0521">NADP</keyword>
<evidence type="ECO:0000256" key="15">
    <source>
        <dbReference type="ARBA" id="ARBA00048238"/>
    </source>
</evidence>
<evidence type="ECO:0000256" key="18">
    <source>
        <dbReference type="HAMAP-Rule" id="MF_01966"/>
    </source>
</evidence>
<organism evidence="22 23">
    <name type="scientific">Desulforamulus putei DSM 12395</name>
    <dbReference type="NCBI Taxonomy" id="1121429"/>
    <lineage>
        <taxon>Bacteria</taxon>
        <taxon>Bacillati</taxon>
        <taxon>Bacillota</taxon>
        <taxon>Clostridia</taxon>
        <taxon>Eubacteriales</taxon>
        <taxon>Peptococcaceae</taxon>
        <taxon>Desulforamulus</taxon>
    </lineage>
</organism>
<comment type="subunit">
    <text evidence="17">Homotetramer.</text>
</comment>
<feature type="binding site" evidence="17">
    <location>
        <begin position="425"/>
        <end position="429"/>
    </location>
    <ligand>
        <name>AMP</name>
        <dbReference type="ChEBI" id="CHEBI:456215"/>
    </ligand>
</feature>
<keyword evidence="7 17" id="KW-0067">ATP-binding</keyword>
<dbReference type="NCBIfam" id="TIGR00196">
    <property type="entry name" value="yjeF_cterm"/>
    <property type="match status" value="1"/>
</dbReference>
<comment type="function">
    <text evidence="14 19">Bifunctional enzyme that catalyzes the epimerization of the S- and R-forms of NAD(P)HX and the dehydration of the S-form of NAD(P)HX at the expense of ADP, which is converted to AMP. This allows the repair of both epimers of NAD(P)HX, a damaged form of NAD(P)H that is a result of enzymatic or heat-dependent hydration.</text>
</comment>
<dbReference type="PANTHER" id="PTHR12592">
    <property type="entry name" value="ATP-DEPENDENT (S)-NAD(P)H-HYDRATE DEHYDRATASE FAMILY MEMBER"/>
    <property type="match status" value="1"/>
</dbReference>
<evidence type="ECO:0000256" key="8">
    <source>
        <dbReference type="ARBA" id="ARBA00022857"/>
    </source>
</evidence>
<dbReference type="SUPFAM" id="SSF64153">
    <property type="entry name" value="YjeF N-terminal domain-like"/>
    <property type="match status" value="1"/>
</dbReference>
<dbReference type="PANTHER" id="PTHR12592:SF0">
    <property type="entry name" value="ATP-DEPENDENT (S)-NAD(P)H-HYDRATE DEHYDRATASE"/>
    <property type="match status" value="1"/>
</dbReference>
<evidence type="ECO:0000259" key="21">
    <source>
        <dbReference type="PROSITE" id="PS51385"/>
    </source>
</evidence>
<evidence type="ECO:0000259" key="20">
    <source>
        <dbReference type="PROSITE" id="PS51383"/>
    </source>
</evidence>
<keyword evidence="12 17" id="KW-0456">Lyase</keyword>
<evidence type="ECO:0000256" key="7">
    <source>
        <dbReference type="ARBA" id="ARBA00022840"/>
    </source>
</evidence>
<feature type="domain" description="YjeF C-terminal" evidence="20">
    <location>
        <begin position="231"/>
        <end position="514"/>
    </location>
</feature>
<keyword evidence="23" id="KW-1185">Reference proteome</keyword>
<dbReference type="Gene3D" id="3.40.50.10260">
    <property type="entry name" value="YjeF N-terminal domain"/>
    <property type="match status" value="1"/>
</dbReference>
<dbReference type="FunFam" id="3.40.50.10260:FF:000003">
    <property type="entry name" value="Multifunctional fusion protein"/>
    <property type="match status" value="1"/>
</dbReference>
<accession>A0A1M4ZR34</accession>
<dbReference type="InterPro" id="IPR017953">
    <property type="entry name" value="Carbohydrate_kinase_pred_CS"/>
</dbReference>